<evidence type="ECO:0000313" key="15">
    <source>
        <dbReference type="Proteomes" id="UP000887561"/>
    </source>
</evidence>
<feature type="transmembrane region" description="Helical" evidence="13">
    <location>
        <begin position="50"/>
        <end position="68"/>
    </location>
</feature>
<dbReference type="InterPro" id="IPR002060">
    <property type="entry name" value="Squ/phyt_synthse"/>
</dbReference>
<keyword evidence="8" id="KW-0256">Endoplasmic reticulum</keyword>
<keyword evidence="15" id="KW-1185">Reference proteome</keyword>
<dbReference type="PANTHER" id="PTHR21181:SF7">
    <property type="entry name" value="ER MEMBRANE PROTEIN COMPLEX SUBUNIT 5"/>
    <property type="match status" value="1"/>
</dbReference>
<evidence type="ECO:0000256" key="8">
    <source>
        <dbReference type="ARBA" id="ARBA00022824"/>
    </source>
</evidence>
<keyword evidence="11 13" id="KW-0472">Membrane</keyword>
<dbReference type="GO" id="GO:0072546">
    <property type="term" value="C:EMC complex"/>
    <property type="evidence" value="ECO:0007669"/>
    <property type="project" value="TreeGrafter"/>
</dbReference>
<dbReference type="Proteomes" id="UP000887561">
    <property type="component" value="Unplaced"/>
</dbReference>
<dbReference type="SUPFAM" id="SSF48576">
    <property type="entry name" value="Terpenoid synthases"/>
    <property type="match status" value="1"/>
</dbReference>
<evidence type="ECO:0000256" key="9">
    <source>
        <dbReference type="ARBA" id="ARBA00022989"/>
    </source>
</evidence>
<protein>
    <submittedName>
        <fullName evidence="16">Membrane magnesium transporter</fullName>
    </submittedName>
</protein>
<comment type="subcellular location">
    <subcellularLocation>
        <location evidence="3">Early endosome membrane</location>
        <topology evidence="3">Multi-pass membrane protein</topology>
    </subcellularLocation>
    <subcellularLocation>
        <location evidence="2">Endoplasmic reticulum membrane</location>
        <topology evidence="2">Multi-pass membrane protein</topology>
    </subcellularLocation>
    <subcellularLocation>
        <location evidence="1">Mitochondrion inner membrane</location>
    </subcellularLocation>
</comment>
<proteinExistence type="inferred from homology"/>
<feature type="chain" id="PRO_5037663709" evidence="14">
    <location>
        <begin position="24"/>
        <end position="308"/>
    </location>
</feature>
<dbReference type="PANTHER" id="PTHR21181">
    <property type="match status" value="1"/>
</dbReference>
<keyword evidence="9 13" id="KW-1133">Transmembrane helix</keyword>
<evidence type="ECO:0000256" key="2">
    <source>
        <dbReference type="ARBA" id="ARBA00004477"/>
    </source>
</evidence>
<keyword evidence="10" id="KW-0496">Mitochondrion</keyword>
<dbReference type="GO" id="GO:0005743">
    <property type="term" value="C:mitochondrial inner membrane"/>
    <property type="evidence" value="ECO:0007669"/>
    <property type="project" value="UniProtKB-SubCell"/>
</dbReference>
<evidence type="ECO:0000256" key="12">
    <source>
        <dbReference type="ARBA" id="ARBA00038273"/>
    </source>
</evidence>
<evidence type="ECO:0000256" key="7">
    <source>
        <dbReference type="ARBA" id="ARBA00022792"/>
    </source>
</evidence>
<evidence type="ECO:0000256" key="4">
    <source>
        <dbReference type="ARBA" id="ARBA00006109"/>
    </source>
</evidence>
<evidence type="ECO:0000256" key="10">
    <source>
        <dbReference type="ARBA" id="ARBA00023128"/>
    </source>
</evidence>
<dbReference type="Gene3D" id="1.10.600.10">
    <property type="entry name" value="Farnesyl Diphosphate Synthase"/>
    <property type="match status" value="1"/>
</dbReference>
<feature type="signal peptide" evidence="14">
    <location>
        <begin position="1"/>
        <end position="23"/>
    </location>
</feature>
<comment type="similarity">
    <text evidence="12">Belongs to the NDUFAF6 family.</text>
</comment>
<dbReference type="InterPro" id="IPR008949">
    <property type="entry name" value="Isoprenoid_synthase_dom_sf"/>
</dbReference>
<keyword evidence="14" id="KW-0732">Signal</keyword>
<evidence type="ECO:0000256" key="3">
    <source>
        <dbReference type="ARBA" id="ARBA00004520"/>
    </source>
</evidence>
<organism evidence="15 16">
    <name type="scientific">Meloidogyne javanica</name>
    <name type="common">Root-knot nematode worm</name>
    <dbReference type="NCBI Taxonomy" id="6303"/>
    <lineage>
        <taxon>Eukaryota</taxon>
        <taxon>Metazoa</taxon>
        <taxon>Ecdysozoa</taxon>
        <taxon>Nematoda</taxon>
        <taxon>Chromadorea</taxon>
        <taxon>Rhabditida</taxon>
        <taxon>Tylenchina</taxon>
        <taxon>Tylenchomorpha</taxon>
        <taxon>Tylenchoidea</taxon>
        <taxon>Meloidogynidae</taxon>
        <taxon>Meloidogyninae</taxon>
        <taxon>Meloidogyne</taxon>
        <taxon>Meloidogyne incognita group</taxon>
    </lineage>
</organism>
<dbReference type="Pfam" id="PF10270">
    <property type="entry name" value="MMgT"/>
    <property type="match status" value="1"/>
</dbReference>
<dbReference type="Pfam" id="PF00494">
    <property type="entry name" value="SQS_PSY"/>
    <property type="match status" value="1"/>
</dbReference>
<evidence type="ECO:0000256" key="1">
    <source>
        <dbReference type="ARBA" id="ARBA00004273"/>
    </source>
</evidence>
<evidence type="ECO:0000313" key="16">
    <source>
        <dbReference type="WBParaSite" id="scaffold5622_cov174.g9776"/>
    </source>
</evidence>
<reference evidence="16" key="1">
    <citation type="submission" date="2022-11" db="UniProtKB">
        <authorList>
            <consortium name="WormBaseParasite"/>
        </authorList>
    </citation>
    <scope>IDENTIFICATION</scope>
</reference>
<dbReference type="WBParaSite" id="scaffold5622_cov174.g9776">
    <property type="protein sequence ID" value="scaffold5622_cov174.g9776"/>
    <property type="gene ID" value="scaffold5622_cov174.g9776"/>
</dbReference>
<evidence type="ECO:0000256" key="14">
    <source>
        <dbReference type="SAM" id="SignalP"/>
    </source>
</evidence>
<keyword evidence="6 13" id="KW-0812">Transmembrane</keyword>
<evidence type="ECO:0000256" key="5">
    <source>
        <dbReference type="ARBA" id="ARBA00011276"/>
    </source>
</evidence>
<dbReference type="GO" id="GO:0022890">
    <property type="term" value="F:inorganic cation transmembrane transporter activity"/>
    <property type="evidence" value="ECO:0007669"/>
    <property type="project" value="TreeGrafter"/>
</dbReference>
<dbReference type="GO" id="GO:0005886">
    <property type="term" value="C:plasma membrane"/>
    <property type="evidence" value="ECO:0007669"/>
    <property type="project" value="TreeGrafter"/>
</dbReference>
<comment type="subunit">
    <text evidence="5">Component of the ER membrane protein complex (EMC).</text>
</comment>
<dbReference type="InterPro" id="IPR018937">
    <property type="entry name" value="MMgT"/>
</dbReference>
<accession>A0A915MZR8</accession>
<dbReference type="GO" id="GO:0005794">
    <property type="term" value="C:Golgi apparatus"/>
    <property type="evidence" value="ECO:0007669"/>
    <property type="project" value="TreeGrafter"/>
</dbReference>
<sequence length="308" mass="34857">MNSSFSLVWRTLCSLSILSLAHCAYSAAQHRSYLRLIGQPFTCLPIDLLFQTIISLLIAMISTAFVVGEFQPIRADFLTSKKSWDTIGNCPSFYIFDHRGKCLLPKFEILALNAEISTLRHKIKRHSGVANINQLKFWNDALNSLARRDALLPRQQTLGDRPFENLNFLENYCKLLYGSLILLQMNCLNRQEFQLVDETKLEKVVNSATTLLLKHDGIVLLPQDVTDLHGFNIDSAARRGPNAMKDVAKDLCKIASTHLNSGRSLTCSIHPSLRPALLTAAFRSDWILKYERDKMSHRGKSDIMVHNV</sequence>
<comment type="similarity">
    <text evidence="4">Belongs to the membrane magnesium transporter (TC 1.A.67) family.</text>
</comment>
<dbReference type="GO" id="GO:0031901">
    <property type="term" value="C:early endosome membrane"/>
    <property type="evidence" value="ECO:0007669"/>
    <property type="project" value="UniProtKB-SubCell"/>
</dbReference>
<name>A0A915MZR8_MELJA</name>
<evidence type="ECO:0000256" key="13">
    <source>
        <dbReference type="SAM" id="Phobius"/>
    </source>
</evidence>
<dbReference type="AlphaFoldDB" id="A0A915MZR8"/>
<evidence type="ECO:0000256" key="11">
    <source>
        <dbReference type="ARBA" id="ARBA00023136"/>
    </source>
</evidence>
<evidence type="ECO:0000256" key="6">
    <source>
        <dbReference type="ARBA" id="ARBA00022692"/>
    </source>
</evidence>
<keyword evidence="7" id="KW-0999">Mitochondrion inner membrane</keyword>